<feature type="domain" description="EGF-like" evidence="1">
    <location>
        <begin position="667"/>
        <end position="696"/>
    </location>
</feature>
<dbReference type="Proteomes" id="UP000008983">
    <property type="component" value="Unassembled WGS sequence"/>
</dbReference>
<feature type="domain" description="EGF-like" evidence="1">
    <location>
        <begin position="745"/>
        <end position="781"/>
    </location>
</feature>
<dbReference type="CDD" id="cd00064">
    <property type="entry name" value="FU"/>
    <property type="match status" value="2"/>
</dbReference>
<feature type="domain" description="EGF-like" evidence="1">
    <location>
        <begin position="280"/>
        <end position="309"/>
    </location>
</feature>
<dbReference type="OMA" id="PCGQPDP"/>
<dbReference type="InterPro" id="IPR000742">
    <property type="entry name" value="EGF"/>
</dbReference>
<dbReference type="PANTHER" id="PTHR15332">
    <property type="entry name" value="PROPROTEIN CONVERTASE SUBTILISIN_KEXIN TYPE 5-LIKE"/>
    <property type="match status" value="1"/>
</dbReference>
<feature type="domain" description="EGF-like" evidence="1">
    <location>
        <begin position="409"/>
        <end position="440"/>
    </location>
</feature>
<dbReference type="SMART" id="SM01411">
    <property type="entry name" value="Ephrin_rec_like"/>
    <property type="match status" value="3"/>
</dbReference>
<keyword evidence="3" id="KW-1185">Reference proteome</keyword>
<gene>
    <name evidence="2" type="ORF">IMG5_049420</name>
</gene>
<feature type="domain" description="EGF-like" evidence="1">
    <location>
        <begin position="441"/>
        <end position="473"/>
    </location>
</feature>
<proteinExistence type="predicted"/>
<dbReference type="PANTHER" id="PTHR15332:SF175">
    <property type="entry name" value="PROPROTEIN CONVERTASE SUBTILISIN_KEXIN TYPE 5-LIKE"/>
    <property type="match status" value="1"/>
</dbReference>
<dbReference type="Gene3D" id="2.10.220.10">
    <property type="entry name" value="Hormone Receptor, Insulin-like Growth Factor Receptor 1, Chain A, domain 2"/>
    <property type="match status" value="8"/>
</dbReference>
<feature type="domain" description="EGF-like" evidence="1">
    <location>
        <begin position="610"/>
        <end position="651"/>
    </location>
</feature>
<dbReference type="RefSeq" id="XP_004037552.1">
    <property type="nucleotide sequence ID" value="XM_004037504.1"/>
</dbReference>
<dbReference type="GO" id="GO:0004252">
    <property type="term" value="F:serine-type endopeptidase activity"/>
    <property type="evidence" value="ECO:0007669"/>
    <property type="project" value="UniProtKB-EC"/>
</dbReference>
<dbReference type="SMART" id="SM00261">
    <property type="entry name" value="FU"/>
    <property type="match status" value="13"/>
</dbReference>
<reference evidence="2 3" key="1">
    <citation type="submission" date="2011-07" db="EMBL/GenBank/DDBJ databases">
        <authorList>
            <person name="Coyne R."/>
            <person name="Brami D."/>
            <person name="Johnson J."/>
            <person name="Hostetler J."/>
            <person name="Hannick L."/>
            <person name="Clark T."/>
            <person name="Cassidy-Hanley D."/>
            <person name="Inman J."/>
        </authorList>
    </citation>
    <scope>NUCLEOTIDE SEQUENCE [LARGE SCALE GENOMIC DNA]</scope>
    <source>
        <strain evidence="2 3">G5</strain>
    </source>
</reference>
<feature type="domain" description="EGF-like" evidence="1">
    <location>
        <begin position="325"/>
        <end position="357"/>
    </location>
</feature>
<dbReference type="GeneID" id="14909739"/>
<dbReference type="SMART" id="SM00181">
    <property type="entry name" value="EGF"/>
    <property type="match status" value="12"/>
</dbReference>
<dbReference type="eggNOG" id="KOG3525">
    <property type="taxonomic scope" value="Eukaryota"/>
</dbReference>
<evidence type="ECO:0000313" key="2">
    <source>
        <dbReference type="EMBL" id="EGR33566.1"/>
    </source>
</evidence>
<evidence type="ECO:0000259" key="1">
    <source>
        <dbReference type="SMART" id="SM00181"/>
    </source>
</evidence>
<dbReference type="EMBL" id="GL983424">
    <property type="protein sequence ID" value="EGR33566.1"/>
    <property type="molecule type" value="Genomic_DNA"/>
</dbReference>
<feature type="domain" description="EGF-like" evidence="1">
    <location>
        <begin position="358"/>
        <end position="391"/>
    </location>
</feature>
<dbReference type="AlphaFoldDB" id="G0QMK0"/>
<feature type="domain" description="EGF-like" evidence="1">
    <location>
        <begin position="782"/>
        <end position="813"/>
    </location>
</feature>
<dbReference type="InParanoid" id="G0QMK0"/>
<name>G0QMK0_ICHMU</name>
<dbReference type="OrthoDB" id="304821at2759"/>
<dbReference type="EC" id="3.4.21.75" evidence="2"/>
<accession>G0QMK0</accession>
<feature type="domain" description="EGF-like" evidence="1">
    <location>
        <begin position="474"/>
        <end position="506"/>
    </location>
</feature>
<dbReference type="SUPFAM" id="SSF57184">
    <property type="entry name" value="Growth factor receptor domain"/>
    <property type="match status" value="5"/>
</dbReference>
<feature type="domain" description="EGF-like" evidence="1">
    <location>
        <begin position="529"/>
        <end position="561"/>
    </location>
</feature>
<keyword evidence="2" id="KW-0378">Hydrolase</keyword>
<feature type="domain" description="EGF-like" evidence="1">
    <location>
        <begin position="562"/>
        <end position="592"/>
    </location>
</feature>
<protein>
    <submittedName>
        <fullName evidence="2">Zinc finger lsd1 subclass family protein, putative</fullName>
        <ecNumber evidence="2">3.4.21.75</ecNumber>
    </submittedName>
</protein>
<dbReference type="STRING" id="857967.G0QMK0"/>
<dbReference type="InterPro" id="IPR009030">
    <property type="entry name" value="Growth_fac_rcpt_cys_sf"/>
</dbReference>
<evidence type="ECO:0000313" key="3">
    <source>
        <dbReference type="Proteomes" id="UP000008983"/>
    </source>
</evidence>
<sequence>MFLYESKCIQSCPEGFKENLWTRNCEKINPSFFYKGLNISQITNELQLQQILSLIQENDYINQEKVYFCQSKKDYFVGFFSSFFQIQFQIVLPQVQHFGYIQFEIVFSSQNILLEILDQQNIVLGQKNLINPSQELDCGNPQTIDFSFPYQQTNSEQLFRFIVKTNNNSFAVRNLTIQFSPCHSSCLTCIGEKQNQCLTCIQRAYLQLDNTCKCESQFEGFPTSINEIFCKVCYSPCSKCFRADTQSCLECIPSFFLYQNTCIPVCPLNITVPLSGICLPCPQFCSTCDLNFKCISCIPNYLIQDKICVQKCSISYIQQNQVCIPCSDNCLTCQNTIINCTSCNLSYFLNEQTQVCIPCDDLCIECFGISSRECSKCSTGAIFIPQFSLCTVDCSELEGYFFIENSCQPCYPKCKTCISQKQEDCLECIKGYTLQDIFCVECFDNQCSSCFSSSPTQCNSCNKGFYLQINTCIQCPQNCMECYQISLQVRCLQCSENYFLQNFICVNQCVSPLNNQGYYANSSNRSCELCNDKCAECSGSSEMECLNCKTDFVYFSLGQCLTCINNCLQCLSSTDCISCLEGFVLSLQKQCQRECPQGQYLPTNTSKCELCSSACSVCTDKTTNSCSQCQSGFYLEKLPVWIAHKAAQHCFSECPSGFYFQDQTCVLCPKQCMKCISAINCNECASGYFLLGSICLVCDIQCISCKGLGPLQCLKCNFDKYQHNNECILACPHGFYSDLQKICLQCPFPCSRCSFNKNTEQPFCTECVIGFLYDLENLQCISCDPKCAQCEDQTDSNCQECTENYFLNNTTCLQECPPGKYANIELKICLPCSPQCKECSLSAINWQLMLIIMSRRLLY</sequence>
<dbReference type="InterPro" id="IPR006212">
    <property type="entry name" value="Furin_repeat"/>
</dbReference>
<organism evidence="2 3">
    <name type="scientific">Ichthyophthirius multifiliis</name>
    <name type="common">White spot disease agent</name>
    <name type="synonym">Ich</name>
    <dbReference type="NCBI Taxonomy" id="5932"/>
    <lineage>
        <taxon>Eukaryota</taxon>
        <taxon>Sar</taxon>
        <taxon>Alveolata</taxon>
        <taxon>Ciliophora</taxon>
        <taxon>Intramacronucleata</taxon>
        <taxon>Oligohymenophorea</taxon>
        <taxon>Hymenostomatida</taxon>
        <taxon>Ophryoglenina</taxon>
        <taxon>Ichthyophthirius</taxon>
    </lineage>
</organism>